<dbReference type="Pfam" id="PF02518">
    <property type="entry name" value="HATPase_c"/>
    <property type="match status" value="1"/>
</dbReference>
<dbReference type="InterPro" id="IPR036890">
    <property type="entry name" value="HATPase_C_sf"/>
</dbReference>
<dbReference type="AlphaFoldDB" id="A0A5C6RVQ9"/>
<comment type="caution">
    <text evidence="2">The sequence shown here is derived from an EMBL/GenBank/DDBJ whole genome shotgun (WGS) entry which is preliminary data.</text>
</comment>
<dbReference type="PANTHER" id="PTHR43065:SF23">
    <property type="entry name" value="SENSOR HISTIDINE KINASE PDTAS"/>
    <property type="match status" value="1"/>
</dbReference>
<dbReference type="InterPro" id="IPR011495">
    <property type="entry name" value="Sig_transdc_His_kin_sub2_dim/P"/>
</dbReference>
<dbReference type="RefSeq" id="WP_147099429.1">
    <property type="nucleotide sequence ID" value="NZ_VOOS01000002.1"/>
</dbReference>
<dbReference type="Pfam" id="PF02830">
    <property type="entry name" value="V4R"/>
    <property type="match status" value="1"/>
</dbReference>
<evidence type="ECO:0000313" key="3">
    <source>
        <dbReference type="Proteomes" id="UP000321721"/>
    </source>
</evidence>
<organism evidence="2 3">
    <name type="scientific">Vicingus serpentipes</name>
    <dbReference type="NCBI Taxonomy" id="1926625"/>
    <lineage>
        <taxon>Bacteria</taxon>
        <taxon>Pseudomonadati</taxon>
        <taxon>Bacteroidota</taxon>
        <taxon>Flavobacteriia</taxon>
        <taxon>Flavobacteriales</taxon>
        <taxon>Vicingaceae</taxon>
        <taxon>Vicingus</taxon>
    </lineage>
</organism>
<dbReference type="SMART" id="SM00989">
    <property type="entry name" value="V4R"/>
    <property type="match status" value="1"/>
</dbReference>
<evidence type="ECO:0000313" key="2">
    <source>
        <dbReference type="EMBL" id="TXB66035.1"/>
    </source>
</evidence>
<feature type="domain" description="Histidine kinase" evidence="1">
    <location>
        <begin position="285"/>
        <end position="477"/>
    </location>
</feature>
<dbReference type="InterPro" id="IPR024096">
    <property type="entry name" value="NO_sig/Golgi_transp_ligand-bd"/>
</dbReference>
<proteinExistence type="predicted"/>
<sequence length="477" mass="54363">MSKEIEQLKLKVKELQKENELLRSGITSFLATGPTVNTPSQFKPIFDKAETTVRDYFTKLKASPSKGRIEINDERYVLLRASSLSFGFLNKIKDLYSDKGEKEAYLIGRNFLFDIAHVLGLEDAKSFHFKMDLNDPISKLSAGPIHFAYTGWAYVDILEESNPSPDENFFLKYHHPYSFEADSWLRAGVKSEYPVCVMNAGYSSGWCEESFGIPLTAVEITCRAKGDDNCTFIMAPPDRIHSYLPKGQDINTVNDNYDVPLFFERKKAEEKIKTSLKEKETLLKEVHHRVKNNLQIISSLLNLQTNYLNDSESIELFQETKNRIKTLALVHEKLYKSEDVEYVNIKNYIQSIVDLLSYSYNKEYIDVSINIDDELFDKFDIEKAIPCGLIVNEVVSNAYKHAFDKILKGKIDISLEIDGSICRMIVSDNGVGLPDDFDPNNLNSLGLELIDALVLQLDGDYSMESKSGTKINIEFLY</sequence>
<dbReference type="Gene3D" id="3.30.450.20">
    <property type="entry name" value="PAS domain"/>
    <property type="match status" value="1"/>
</dbReference>
<dbReference type="Gene3D" id="3.30.1380.20">
    <property type="entry name" value="Trafficking protein particle complex subunit 3"/>
    <property type="match status" value="1"/>
</dbReference>
<dbReference type="InterPro" id="IPR003594">
    <property type="entry name" value="HATPase_dom"/>
</dbReference>
<dbReference type="OrthoDB" id="9767435at2"/>
<accession>A0A5C6RVQ9</accession>
<dbReference type="EMBL" id="VOOS01000002">
    <property type="protein sequence ID" value="TXB66035.1"/>
    <property type="molecule type" value="Genomic_DNA"/>
</dbReference>
<dbReference type="SUPFAM" id="SSF111126">
    <property type="entry name" value="Ligand-binding domain in the NO signalling and Golgi transport"/>
    <property type="match status" value="1"/>
</dbReference>
<dbReference type="Pfam" id="PF07568">
    <property type="entry name" value="HisKA_2"/>
    <property type="match status" value="1"/>
</dbReference>
<dbReference type="PROSITE" id="PS50109">
    <property type="entry name" value="HIS_KIN"/>
    <property type="match status" value="1"/>
</dbReference>
<dbReference type="Gene3D" id="3.30.565.10">
    <property type="entry name" value="Histidine kinase-like ATPase, C-terminal domain"/>
    <property type="match status" value="1"/>
</dbReference>
<evidence type="ECO:0000259" key="1">
    <source>
        <dbReference type="PROSITE" id="PS50109"/>
    </source>
</evidence>
<name>A0A5C6RVQ9_9FLAO</name>
<dbReference type="SUPFAM" id="SSF55874">
    <property type="entry name" value="ATPase domain of HSP90 chaperone/DNA topoisomerase II/histidine kinase"/>
    <property type="match status" value="1"/>
</dbReference>
<dbReference type="PANTHER" id="PTHR43065">
    <property type="entry name" value="SENSOR HISTIDINE KINASE"/>
    <property type="match status" value="1"/>
</dbReference>
<dbReference type="InterPro" id="IPR004096">
    <property type="entry name" value="V4R"/>
</dbReference>
<protein>
    <recommendedName>
        <fullName evidence="1">Histidine kinase domain-containing protein</fullName>
    </recommendedName>
</protein>
<gene>
    <name evidence="2" type="ORF">FRY74_05550</name>
</gene>
<reference evidence="2 3" key="1">
    <citation type="submission" date="2019-08" db="EMBL/GenBank/DDBJ databases">
        <title>Genome of Vicingus serpentipes NCIMB 15042.</title>
        <authorList>
            <person name="Bowman J.P."/>
        </authorList>
    </citation>
    <scope>NUCLEOTIDE SEQUENCE [LARGE SCALE GENOMIC DNA]</scope>
    <source>
        <strain evidence="2 3">NCIMB 15042</strain>
    </source>
</reference>
<dbReference type="InterPro" id="IPR005467">
    <property type="entry name" value="His_kinase_dom"/>
</dbReference>
<keyword evidence="3" id="KW-1185">Reference proteome</keyword>
<dbReference type="Proteomes" id="UP000321721">
    <property type="component" value="Unassembled WGS sequence"/>
</dbReference>